<feature type="compositionally biased region" description="Polar residues" evidence="1">
    <location>
        <begin position="153"/>
        <end position="186"/>
    </location>
</feature>
<sequence length="801" mass="92310">MFSRGQRLVQIALAVTSNDSEQNETLSESDNDEKKYTLLSPACFDDLRRVTIEDCGQKLSNTKLLPPSVDEIEKDANQSQIDTDNFCVELLDRQPLSSSVEVQNQEKNSLTLRGDNVPTVNNNDDSSSSLEPLVDVRKRLLERDNDFLDRQPLSPSVEVQNQEKNSLLLTEDNAPSVSNDDSTSSLEPLVNVRKRLLEGDNDVPDRETVDEKKLTRKRKRDPSNWKRNVMKNLRMEGKEYRTQKGKLKKAKTMTDVECKCHYNCNNSILKEARHKIFNEYHEIKTEELRWNFISRHVRRITKKRSYVSQNGDSRRKYTLVYSLTSEQKEHQVCQKFFLETLQISSKKVFTALKKSSAYGVVEPDQRGKKAPPQKKSEATKNLIRDHIRSLPLVASHYCRSTTKRKYLPSGLSENRLYLDYKDYCAELGVTPEKASFYKHIFTSEFNIGFHRPKKDQCDYCTEFDNKNDDAKMEMQNDMTAHLARKVEAREAKKVDKDRAKLDESFMCFAVDMEKILLTPSLKVGKLYYKQKLKTFNFTVYNLANAQADNFMWHEAVGTKGSSEVATCLWKLLSGLGEEVKEVTFYADTASGQNRNCINAAMFLRAVHLLPIETINQKFMESGHSEMECDSVHSAIENHGNKIDIYTPDGWYTPARTAKTKPPFYNVIEMNYSDFLNFKEFSKSAVINKKKCEDGGTINWLKVKWIQYRKDQPTKIFFKERLSDAEFRSLVVKKESTRNSTSFLNQVVPKLYTNTLPIDQKKFAGLIKLCQADTIKSAYHGFYEALKTTTDSVQDESDIDED</sequence>
<dbReference type="Proteomes" id="UP000410492">
    <property type="component" value="Unassembled WGS sequence"/>
</dbReference>
<protein>
    <submittedName>
        <fullName evidence="2">Uncharacterized protein</fullName>
    </submittedName>
</protein>
<dbReference type="AlphaFoldDB" id="A0A653D781"/>
<reference evidence="2 3" key="1">
    <citation type="submission" date="2019-01" db="EMBL/GenBank/DDBJ databases">
        <authorList>
            <person name="Sayadi A."/>
        </authorList>
    </citation>
    <scope>NUCLEOTIDE SEQUENCE [LARGE SCALE GENOMIC DNA]</scope>
</reference>
<dbReference type="PANTHER" id="PTHR10773:SF19">
    <property type="match status" value="1"/>
</dbReference>
<gene>
    <name evidence="2" type="ORF">CALMAC_LOCUS14440</name>
</gene>
<feature type="compositionally biased region" description="Basic and acidic residues" evidence="1">
    <location>
        <begin position="195"/>
        <end position="213"/>
    </location>
</feature>
<feature type="compositionally biased region" description="Polar residues" evidence="1">
    <location>
        <begin position="118"/>
        <end position="130"/>
    </location>
</feature>
<dbReference type="PANTHER" id="PTHR10773">
    <property type="entry name" value="DNA-DIRECTED RNA POLYMERASES I, II, AND III SUBUNIT RPABC2"/>
    <property type="match status" value="1"/>
</dbReference>
<name>A0A653D781_CALMS</name>
<feature type="compositionally biased region" description="Polar residues" evidence="1">
    <location>
        <begin position="98"/>
        <end position="111"/>
    </location>
</feature>
<feature type="region of interest" description="Disordered" evidence="1">
    <location>
        <begin position="150"/>
        <end position="226"/>
    </location>
</feature>
<proteinExistence type="predicted"/>
<evidence type="ECO:0000256" key="1">
    <source>
        <dbReference type="SAM" id="MobiDB-lite"/>
    </source>
</evidence>
<dbReference type="OrthoDB" id="10068225at2759"/>
<dbReference type="EMBL" id="CAACVG010010179">
    <property type="protein sequence ID" value="VEN55187.1"/>
    <property type="molecule type" value="Genomic_DNA"/>
</dbReference>
<feature type="region of interest" description="Disordered" evidence="1">
    <location>
        <begin position="98"/>
        <end position="131"/>
    </location>
</feature>
<accession>A0A653D781</accession>
<organism evidence="2 3">
    <name type="scientific">Callosobruchus maculatus</name>
    <name type="common">Southern cowpea weevil</name>
    <name type="synonym">Pulse bruchid</name>
    <dbReference type="NCBI Taxonomy" id="64391"/>
    <lineage>
        <taxon>Eukaryota</taxon>
        <taxon>Metazoa</taxon>
        <taxon>Ecdysozoa</taxon>
        <taxon>Arthropoda</taxon>
        <taxon>Hexapoda</taxon>
        <taxon>Insecta</taxon>
        <taxon>Pterygota</taxon>
        <taxon>Neoptera</taxon>
        <taxon>Endopterygota</taxon>
        <taxon>Coleoptera</taxon>
        <taxon>Polyphaga</taxon>
        <taxon>Cucujiformia</taxon>
        <taxon>Chrysomeloidea</taxon>
        <taxon>Chrysomelidae</taxon>
        <taxon>Bruchinae</taxon>
        <taxon>Bruchini</taxon>
        <taxon>Callosobruchus</taxon>
    </lineage>
</organism>
<evidence type="ECO:0000313" key="2">
    <source>
        <dbReference type="EMBL" id="VEN55187.1"/>
    </source>
</evidence>
<evidence type="ECO:0000313" key="3">
    <source>
        <dbReference type="Proteomes" id="UP000410492"/>
    </source>
</evidence>
<keyword evidence="3" id="KW-1185">Reference proteome</keyword>